<protein>
    <submittedName>
        <fullName evidence="1">Uncharacterized protein</fullName>
    </submittedName>
</protein>
<gene>
    <name evidence="1" type="ORF">SAMN05444285_13814</name>
</gene>
<evidence type="ECO:0000313" key="1">
    <source>
        <dbReference type="EMBL" id="SEU05356.1"/>
    </source>
</evidence>
<name>A0A1I0J6I3_9BACT</name>
<organism evidence="1 2">
    <name type="scientific">Draconibacterium orientale</name>
    <dbReference type="NCBI Taxonomy" id="1168034"/>
    <lineage>
        <taxon>Bacteria</taxon>
        <taxon>Pseudomonadati</taxon>
        <taxon>Bacteroidota</taxon>
        <taxon>Bacteroidia</taxon>
        <taxon>Marinilabiliales</taxon>
        <taxon>Prolixibacteraceae</taxon>
        <taxon>Draconibacterium</taxon>
    </lineage>
</organism>
<sequence length="57" mass="6760">MTTISKGTNKKEIKLLLLQIDKKKSSRKNIDLNKYCGALKLQENPVDIQKKWRDEWE</sequence>
<dbReference type="AlphaFoldDB" id="A0A1I0J6I3"/>
<proteinExistence type="predicted"/>
<reference evidence="1 2" key="1">
    <citation type="submission" date="2016-10" db="EMBL/GenBank/DDBJ databases">
        <authorList>
            <person name="de Groot N.N."/>
        </authorList>
    </citation>
    <scope>NUCLEOTIDE SEQUENCE [LARGE SCALE GENOMIC DNA]</scope>
    <source>
        <strain evidence="1 2">DSM 25947</strain>
    </source>
</reference>
<dbReference type="EMBL" id="FOHT01000038">
    <property type="protein sequence ID" value="SEU05356.1"/>
    <property type="molecule type" value="Genomic_DNA"/>
</dbReference>
<accession>A0A1I0J6I3</accession>
<dbReference type="Proteomes" id="UP000181981">
    <property type="component" value="Unassembled WGS sequence"/>
</dbReference>
<evidence type="ECO:0000313" key="2">
    <source>
        <dbReference type="Proteomes" id="UP000181981"/>
    </source>
</evidence>
<dbReference type="RefSeq" id="WP_157470899.1">
    <property type="nucleotide sequence ID" value="NZ_FOHT01000038.1"/>
</dbReference>